<comment type="subcellular location">
    <subcellularLocation>
        <location evidence="1 9">Cell inner membrane</location>
        <topology evidence="1 9">Multi-pass membrane protein</topology>
    </subcellularLocation>
</comment>
<reference evidence="11 12" key="1">
    <citation type="submission" date="2022-02" db="EMBL/GenBank/DDBJ databases">
        <title>Study of halophilic communities from a Mexican lake.</title>
        <authorList>
            <person name="Hernandez-Soto L.M."/>
            <person name="Martinez-Abarca F."/>
            <person name="Ramirez-Saad H.C."/>
            <person name="Aguirre-Garrido J.F."/>
        </authorList>
    </citation>
    <scope>NUCLEOTIDE SEQUENCE [LARGE SCALE GENOMIC DNA]</scope>
    <source>
        <strain evidence="11 12">Hjan13</strain>
    </source>
</reference>
<name>A0ABT4IUV2_9GAMM</name>
<comment type="function">
    <text evidence="9">Part of the tripartite ATP-independent periplasmic (TRAP) transport system.</text>
</comment>
<evidence type="ECO:0000259" key="10">
    <source>
        <dbReference type="Pfam" id="PF04290"/>
    </source>
</evidence>
<accession>A0ABT4IUV2</accession>
<proteinExistence type="inferred from homology"/>
<feature type="transmembrane region" description="Helical" evidence="9">
    <location>
        <begin position="26"/>
        <end position="50"/>
    </location>
</feature>
<gene>
    <name evidence="11" type="ORF">L0635_10190</name>
</gene>
<keyword evidence="6 9" id="KW-1133">Transmembrane helix</keyword>
<keyword evidence="3" id="KW-1003">Cell membrane</keyword>
<dbReference type="Proteomes" id="UP001321125">
    <property type="component" value="Unassembled WGS sequence"/>
</dbReference>
<dbReference type="Pfam" id="PF04290">
    <property type="entry name" value="DctQ"/>
    <property type="match status" value="1"/>
</dbReference>
<dbReference type="InterPro" id="IPR055348">
    <property type="entry name" value="DctQ"/>
</dbReference>
<keyword evidence="7 9" id="KW-0472">Membrane</keyword>
<feature type="transmembrane region" description="Helical" evidence="9">
    <location>
        <begin position="65"/>
        <end position="83"/>
    </location>
</feature>
<evidence type="ECO:0000256" key="9">
    <source>
        <dbReference type="RuleBase" id="RU369079"/>
    </source>
</evidence>
<evidence type="ECO:0000313" key="12">
    <source>
        <dbReference type="Proteomes" id="UP001321125"/>
    </source>
</evidence>
<keyword evidence="2 9" id="KW-0813">Transport</keyword>
<evidence type="ECO:0000256" key="3">
    <source>
        <dbReference type="ARBA" id="ARBA00022475"/>
    </source>
</evidence>
<keyword evidence="12" id="KW-1185">Reference proteome</keyword>
<evidence type="ECO:0000256" key="1">
    <source>
        <dbReference type="ARBA" id="ARBA00004429"/>
    </source>
</evidence>
<dbReference type="InterPro" id="IPR007387">
    <property type="entry name" value="TRAP_DctQ"/>
</dbReference>
<evidence type="ECO:0000256" key="2">
    <source>
        <dbReference type="ARBA" id="ARBA00022448"/>
    </source>
</evidence>
<evidence type="ECO:0000256" key="8">
    <source>
        <dbReference type="ARBA" id="ARBA00038436"/>
    </source>
</evidence>
<evidence type="ECO:0000256" key="6">
    <source>
        <dbReference type="ARBA" id="ARBA00022989"/>
    </source>
</evidence>
<evidence type="ECO:0000256" key="7">
    <source>
        <dbReference type="ARBA" id="ARBA00023136"/>
    </source>
</evidence>
<protein>
    <recommendedName>
        <fullName evidence="9">TRAP transporter small permease protein</fullName>
    </recommendedName>
</protein>
<comment type="similarity">
    <text evidence="8 9">Belongs to the TRAP transporter small permease family.</text>
</comment>
<dbReference type="PANTHER" id="PTHR35011">
    <property type="entry name" value="2,3-DIKETO-L-GULONATE TRAP TRANSPORTER SMALL PERMEASE PROTEIN YIAM"/>
    <property type="match status" value="1"/>
</dbReference>
<evidence type="ECO:0000256" key="5">
    <source>
        <dbReference type="ARBA" id="ARBA00022692"/>
    </source>
</evidence>
<comment type="caution">
    <text evidence="11">The sequence shown here is derived from an EMBL/GenBank/DDBJ whole genome shotgun (WGS) entry which is preliminary data.</text>
</comment>
<evidence type="ECO:0000313" key="11">
    <source>
        <dbReference type="EMBL" id="MCZ0927452.1"/>
    </source>
</evidence>
<sequence length="175" mass="19263">MNANSDTHQDPNDKQTSLLDRVLDSAAVGCLIIAGILLVLLIILFGWLVFGRYVLNDTPTWVEQASLLIVVYITFLGAAAGVRNRSHLSIDFIREGLPSFWNKLSHAIADFFVIGFGIFMTYQGSLLVLNNLERAIPMIGLSESWRAAPLVICGVLIVLFSVADMLGRVTNSRLK</sequence>
<feature type="domain" description="Tripartite ATP-independent periplasmic transporters DctQ component" evidence="10">
    <location>
        <begin position="42"/>
        <end position="169"/>
    </location>
</feature>
<dbReference type="RefSeq" id="WP_268901782.1">
    <property type="nucleotide sequence ID" value="NZ_JAKNQT010000002.1"/>
</dbReference>
<dbReference type="EMBL" id="JAKNQU010000003">
    <property type="protein sequence ID" value="MCZ0927452.1"/>
    <property type="molecule type" value="Genomic_DNA"/>
</dbReference>
<feature type="transmembrane region" description="Helical" evidence="9">
    <location>
        <begin position="104"/>
        <end position="125"/>
    </location>
</feature>
<keyword evidence="5 9" id="KW-0812">Transmembrane</keyword>
<organism evidence="11 12">
    <name type="scientific">Vreelandella janggokensis</name>
    <dbReference type="NCBI Taxonomy" id="370767"/>
    <lineage>
        <taxon>Bacteria</taxon>
        <taxon>Pseudomonadati</taxon>
        <taxon>Pseudomonadota</taxon>
        <taxon>Gammaproteobacteria</taxon>
        <taxon>Oceanospirillales</taxon>
        <taxon>Halomonadaceae</taxon>
        <taxon>Vreelandella</taxon>
    </lineage>
</organism>
<evidence type="ECO:0000256" key="4">
    <source>
        <dbReference type="ARBA" id="ARBA00022519"/>
    </source>
</evidence>
<keyword evidence="4 9" id="KW-0997">Cell inner membrane</keyword>
<feature type="transmembrane region" description="Helical" evidence="9">
    <location>
        <begin position="145"/>
        <end position="166"/>
    </location>
</feature>
<comment type="subunit">
    <text evidence="9">The complex comprises the extracytoplasmic solute receptor protein and the two transmembrane proteins.</text>
</comment>
<dbReference type="PANTHER" id="PTHR35011:SF11">
    <property type="entry name" value="TRAP TRANSPORTER SMALL PERMEASE PROTEIN"/>
    <property type="match status" value="1"/>
</dbReference>